<dbReference type="InterPro" id="IPR050312">
    <property type="entry name" value="IolE/XylAMocC-like"/>
</dbReference>
<dbReference type="SUPFAM" id="SSF51658">
    <property type="entry name" value="Xylose isomerase-like"/>
    <property type="match status" value="1"/>
</dbReference>
<dbReference type="Pfam" id="PF01261">
    <property type="entry name" value="AP_endonuc_2"/>
    <property type="match status" value="1"/>
</dbReference>
<dbReference type="InterPro" id="IPR036237">
    <property type="entry name" value="Xyl_isomerase-like_sf"/>
</dbReference>
<evidence type="ECO:0000313" key="5">
    <source>
        <dbReference type="Proteomes" id="UP001321249"/>
    </source>
</evidence>
<dbReference type="PANTHER" id="PTHR12110:SF53">
    <property type="entry name" value="BLR5974 PROTEIN"/>
    <property type="match status" value="1"/>
</dbReference>
<keyword evidence="4" id="KW-1185">Reference proteome</keyword>
<organism evidence="3 4">
    <name type="scientific">Candidatus Lucifugimonas marina</name>
    <dbReference type="NCBI Taxonomy" id="3038979"/>
    <lineage>
        <taxon>Bacteria</taxon>
        <taxon>Bacillati</taxon>
        <taxon>Chloroflexota</taxon>
        <taxon>Dehalococcoidia</taxon>
        <taxon>SAR202 cluster</taxon>
        <taxon>Candidatus Lucifugimonadales</taxon>
        <taxon>Candidatus Lucifugimonadaceae</taxon>
        <taxon>Candidatus Lucifugimonas</taxon>
    </lineage>
</organism>
<evidence type="ECO:0000313" key="4">
    <source>
        <dbReference type="Proteomes" id="UP001219901"/>
    </source>
</evidence>
<dbReference type="Proteomes" id="UP001219901">
    <property type="component" value="Chromosome"/>
</dbReference>
<dbReference type="Proteomes" id="UP001321249">
    <property type="component" value="Unassembled WGS sequence"/>
</dbReference>
<dbReference type="RefSeq" id="WP_342822317.1">
    <property type="nucleotide sequence ID" value="NZ_CP046146.1"/>
</dbReference>
<name>A0AAJ6CUR6_9CHLR</name>
<gene>
    <name evidence="2" type="ORF">GKO46_04065</name>
    <name evidence="3" type="ORF">GKO48_05195</name>
</gene>
<sequence>MIKLSLQSLSYRDTFNAGKIDLLGIIDKAAEYQMDGVDLHFTHFASTDDDYLEEIKQACLKRGLHMCYIGVSNNFGKTGDELREQIDLMKKWIDVAAKMGIPMIRAFGSWIPEGETEEEAWPRLVASTKEVAEYGQSKGVYVGLHNHNHGCIPATGDQVIRLLDDVDNPYYTHILDTGQYRGSPGASFGERGQEDPQWNFYGSIETSAPRAVHVRAKIYRIASGKEAWLDYERIMPIIKNVGYNGWMSIVFEGQDELDEPAAVPLANSYLRSMLAKHEM</sequence>
<evidence type="ECO:0000313" key="3">
    <source>
        <dbReference type="EMBL" id="WFG39035.1"/>
    </source>
</evidence>
<reference evidence="4" key="3">
    <citation type="submission" date="2023-06" db="EMBL/GenBank/DDBJ databases">
        <title>Pangenomics reveal diversification of enzyme families and niche specialization in globally abundant SAR202 bacteria.</title>
        <authorList>
            <person name="Saw J.H.W."/>
        </authorList>
    </citation>
    <scope>NUCLEOTIDE SEQUENCE [LARGE SCALE GENOMIC DNA]</scope>
    <source>
        <strain evidence="4">JH1073</strain>
    </source>
</reference>
<feature type="domain" description="Xylose isomerase-like TIM barrel" evidence="1">
    <location>
        <begin position="26"/>
        <end position="258"/>
    </location>
</feature>
<dbReference type="Gene3D" id="3.20.20.150">
    <property type="entry name" value="Divalent-metal-dependent TIM barrel enzymes"/>
    <property type="match status" value="1"/>
</dbReference>
<reference evidence="4 5" key="1">
    <citation type="submission" date="2019-11" db="EMBL/GenBank/DDBJ databases">
        <authorList>
            <person name="Cho J.-C."/>
        </authorList>
    </citation>
    <scope>NUCLEOTIDE SEQUENCE [LARGE SCALE GENOMIC DNA]</scope>
    <source>
        <strain evidence="3 4">JH1073</strain>
        <strain evidence="2 5">JH702</strain>
    </source>
</reference>
<dbReference type="EMBL" id="WMBE01000001">
    <property type="protein sequence ID" value="MDG0866246.1"/>
    <property type="molecule type" value="Genomic_DNA"/>
</dbReference>
<dbReference type="AlphaFoldDB" id="A0AAJ6CUR6"/>
<reference evidence="3" key="2">
    <citation type="journal article" date="2023" name="Nat. Commun.">
        <title>Cultivation of marine bacteria of the SAR202 clade.</title>
        <authorList>
            <person name="Lim Y."/>
            <person name="Seo J.H."/>
            <person name="Giovannoni S.J."/>
            <person name="Kang I."/>
            <person name="Cho J.C."/>
        </authorList>
    </citation>
    <scope>NUCLEOTIDE SEQUENCE</scope>
    <source>
        <strain evidence="3">JH1073</strain>
    </source>
</reference>
<accession>A0AAJ6CUR6</accession>
<protein>
    <submittedName>
        <fullName evidence="3">TIM barrel protein</fullName>
    </submittedName>
</protein>
<evidence type="ECO:0000259" key="1">
    <source>
        <dbReference type="Pfam" id="PF01261"/>
    </source>
</evidence>
<proteinExistence type="predicted"/>
<dbReference type="EMBL" id="CP046147">
    <property type="protein sequence ID" value="WFG39035.1"/>
    <property type="molecule type" value="Genomic_DNA"/>
</dbReference>
<dbReference type="InterPro" id="IPR013022">
    <property type="entry name" value="Xyl_isomerase-like_TIM-brl"/>
</dbReference>
<evidence type="ECO:0000313" key="2">
    <source>
        <dbReference type="EMBL" id="MDG0866246.1"/>
    </source>
</evidence>
<dbReference type="PANTHER" id="PTHR12110">
    <property type="entry name" value="HYDROXYPYRUVATE ISOMERASE"/>
    <property type="match status" value="1"/>
</dbReference>